<dbReference type="GO" id="GO:0034353">
    <property type="term" value="F:mRNA 5'-diphosphatase activity"/>
    <property type="evidence" value="ECO:0007669"/>
    <property type="project" value="TreeGrafter"/>
</dbReference>
<comment type="similarity">
    <text evidence="3">Belongs to the Nudix hydrolase family. RppH subfamily.</text>
</comment>
<dbReference type="Gene3D" id="3.90.79.10">
    <property type="entry name" value="Nucleoside Triphosphate Pyrophosphohydrolase"/>
    <property type="match status" value="1"/>
</dbReference>
<dbReference type="GO" id="GO:0005737">
    <property type="term" value="C:cytoplasm"/>
    <property type="evidence" value="ECO:0007669"/>
    <property type="project" value="TreeGrafter"/>
</dbReference>
<comment type="cofactor">
    <cofactor evidence="1">
        <name>Mg(2+)</name>
        <dbReference type="ChEBI" id="CHEBI:18420"/>
    </cofactor>
</comment>
<evidence type="ECO:0000313" key="6">
    <source>
        <dbReference type="Proteomes" id="UP000194946"/>
    </source>
</evidence>
<organism evidence="5 6">
    <name type="scientific">Commensalibacter intestini</name>
    <dbReference type="NCBI Taxonomy" id="479936"/>
    <lineage>
        <taxon>Bacteria</taxon>
        <taxon>Pseudomonadati</taxon>
        <taxon>Pseudomonadota</taxon>
        <taxon>Alphaproteobacteria</taxon>
        <taxon>Acetobacterales</taxon>
        <taxon>Acetobacteraceae</taxon>
    </lineage>
</organism>
<dbReference type="PROSITE" id="PS51462">
    <property type="entry name" value="NUDIX"/>
    <property type="match status" value="1"/>
</dbReference>
<dbReference type="PANTHER" id="PTHR23114:SF17">
    <property type="entry name" value="M7GPPPN-MRNA HYDROLASE"/>
    <property type="match status" value="1"/>
</dbReference>
<comment type="function">
    <text evidence="3">Accelerates the degradation of transcripts by removing pyrophosphate from the 5'-end of triphosphorylated RNA, leading to a more labile monophosphorylated state that can stimulate subsequent ribonuclease cleavage.</text>
</comment>
<dbReference type="PROSITE" id="PS00893">
    <property type="entry name" value="NUDIX_BOX"/>
    <property type="match status" value="1"/>
</dbReference>
<dbReference type="InterPro" id="IPR015797">
    <property type="entry name" value="NUDIX_hydrolase-like_dom_sf"/>
</dbReference>
<feature type="short sequence motif" description="Nudix box" evidence="3">
    <location>
        <begin position="40"/>
        <end position="61"/>
    </location>
</feature>
<dbReference type="InterPro" id="IPR020084">
    <property type="entry name" value="NUDIX_hydrolase_CS"/>
</dbReference>
<dbReference type="EMBL" id="JOPB01000007">
    <property type="protein sequence ID" value="OUI78331.1"/>
    <property type="molecule type" value="Genomic_DNA"/>
</dbReference>
<evidence type="ECO:0000256" key="3">
    <source>
        <dbReference type="HAMAP-Rule" id="MF_00298"/>
    </source>
</evidence>
<comment type="caution">
    <text evidence="5">The sequence shown here is derived from an EMBL/GenBank/DDBJ whole genome shotgun (WGS) entry which is preliminary data.</text>
</comment>
<dbReference type="PANTHER" id="PTHR23114">
    <property type="entry name" value="M7GPPPN-MRNA HYDROLASE"/>
    <property type="match status" value="1"/>
</dbReference>
<dbReference type="InterPro" id="IPR022927">
    <property type="entry name" value="RppH"/>
</dbReference>
<dbReference type="NCBIfam" id="NF001936">
    <property type="entry name" value="PRK00714.1-3"/>
    <property type="match status" value="1"/>
</dbReference>
<evidence type="ECO:0000259" key="4">
    <source>
        <dbReference type="PROSITE" id="PS51462"/>
    </source>
</evidence>
<proteinExistence type="inferred from homology"/>
<dbReference type="GO" id="GO:0006402">
    <property type="term" value="P:mRNA catabolic process"/>
    <property type="evidence" value="ECO:0007669"/>
    <property type="project" value="TreeGrafter"/>
</dbReference>
<dbReference type="InterPro" id="IPR000086">
    <property type="entry name" value="NUDIX_hydrolase_dom"/>
</dbReference>
<accession>A0A251ZUI6</accession>
<reference evidence="6" key="1">
    <citation type="submission" date="2014-06" db="EMBL/GenBank/DDBJ databases">
        <authorList>
            <person name="Winans N.J."/>
            <person name="Newell P.D."/>
            <person name="Douglas A.E."/>
        </authorList>
    </citation>
    <scope>NUCLEOTIDE SEQUENCE [LARGE SCALE GENOMIC DNA]</scope>
    <source>
        <strain evidence="6">DmL_052</strain>
    </source>
</reference>
<dbReference type="Proteomes" id="UP000194946">
    <property type="component" value="Unassembled WGS sequence"/>
</dbReference>
<comment type="cofactor">
    <cofactor evidence="3">
        <name>a divalent metal cation</name>
        <dbReference type="ChEBI" id="CHEBI:60240"/>
    </cofactor>
</comment>
<dbReference type="Pfam" id="PF00293">
    <property type="entry name" value="NUDIX"/>
    <property type="match status" value="1"/>
</dbReference>
<evidence type="ECO:0000313" key="5">
    <source>
        <dbReference type="EMBL" id="OUI78331.1"/>
    </source>
</evidence>
<feature type="domain" description="Nudix hydrolase" evidence="4">
    <location>
        <begin position="5"/>
        <end position="149"/>
    </location>
</feature>
<gene>
    <name evidence="3" type="primary">rppH</name>
    <name evidence="3" type="synonym">nudH</name>
    <name evidence="5" type="ORF">HK18_09870</name>
</gene>
<protein>
    <recommendedName>
        <fullName evidence="3">RNA pyrophosphohydrolase</fullName>
        <ecNumber evidence="3">3.6.1.-</ecNumber>
    </recommendedName>
    <alternativeName>
        <fullName evidence="3">(Di)nucleoside polyphosphate hydrolase</fullName>
    </alternativeName>
</protein>
<dbReference type="HAMAP" id="MF_00298">
    <property type="entry name" value="Nudix_RppH"/>
    <property type="match status" value="1"/>
</dbReference>
<dbReference type="NCBIfam" id="NF001938">
    <property type="entry name" value="PRK00714.1-5"/>
    <property type="match status" value="1"/>
</dbReference>
<dbReference type="SUPFAM" id="SSF55811">
    <property type="entry name" value="Nudix"/>
    <property type="match status" value="1"/>
</dbReference>
<evidence type="ECO:0000256" key="1">
    <source>
        <dbReference type="ARBA" id="ARBA00001946"/>
    </source>
</evidence>
<keyword evidence="6" id="KW-1185">Reference proteome</keyword>
<name>A0A251ZUI6_9PROT</name>
<sequence length="157" mass="18509">MSDLPYRRNVAAIIFNPKGKIFIALRHDLAKEGIWSFPQGGIDQHEDPRDAIKRELSEEIGSDQIEILEEYPEWLSYDFPPDVLKNPLKGKYKGQTQKWFAVRFIGNDSDINLDNDVEKEFDDWKWIDITELKEIKTGYKRDLYAKISEYFKKYSNA</sequence>
<dbReference type="CDD" id="cd03671">
    <property type="entry name" value="NUDIX_Ap4A_hydrolase_plant_like"/>
    <property type="match status" value="1"/>
</dbReference>
<evidence type="ECO:0000256" key="2">
    <source>
        <dbReference type="ARBA" id="ARBA00022801"/>
    </source>
</evidence>
<dbReference type="EC" id="3.6.1.-" evidence="3"/>
<keyword evidence="2 3" id="KW-0378">Hydrolase</keyword>
<dbReference type="AlphaFoldDB" id="A0A251ZUI6"/>